<keyword evidence="6" id="KW-0564">Palmitate</keyword>
<dbReference type="InterPro" id="IPR008844">
    <property type="entry name" value="Spore_GerAC-like"/>
</dbReference>
<evidence type="ECO:0000313" key="11">
    <source>
        <dbReference type="Proteomes" id="UP001597448"/>
    </source>
</evidence>
<evidence type="ECO:0000256" key="1">
    <source>
        <dbReference type="ARBA" id="ARBA00004635"/>
    </source>
</evidence>
<sequence length="397" mass="44211">MRRVSIFFMTALCLLLITGCWNRRELNDLALVVAMSIDKSDDQYMVTLQVVDAGEVSSKIGTSGRTPVITYSEKGKHVFEAIRKMTTGTPRKLYFSHLQMLVISEDIAKEGISKSLEFLSRDHEVRKDFFVVIAKEEQAKSILENITSLEKIPAQKMKTSLETSQKVWAPTVAIQIDQLIADLTSEGSNAVLTGIIITGNPTTGTTLKNVTKTSSYSNLKFQGVAVFKKDKLVGWLNEEESKGYNYIKDNVKSTVAHIECPGGGDLVMEVLRSKTKVKGKVVNGEPSIDIHLSAEINIAEVECPIDLSKIENIIELEQSINEKAISVLEASIRKAKELGSDIFGFGEVIHRADPQAWKTWKTDWNKHFAETAVTIHSDFKIRRTGIVSNSFLDKVKE</sequence>
<reference evidence="11" key="1">
    <citation type="journal article" date="2019" name="Int. J. Syst. Evol. Microbiol.">
        <title>The Global Catalogue of Microorganisms (GCM) 10K type strain sequencing project: providing services to taxonomists for standard genome sequencing and annotation.</title>
        <authorList>
            <consortium name="The Broad Institute Genomics Platform"/>
            <consortium name="The Broad Institute Genome Sequencing Center for Infectious Disease"/>
            <person name="Wu L."/>
            <person name="Ma J."/>
        </authorList>
    </citation>
    <scope>NUCLEOTIDE SEQUENCE [LARGE SCALE GENOMIC DNA]</scope>
    <source>
        <strain evidence="11">CCM 8725</strain>
    </source>
</reference>
<dbReference type="PANTHER" id="PTHR35789">
    <property type="entry name" value="SPORE GERMINATION PROTEIN B3"/>
    <property type="match status" value="1"/>
</dbReference>
<keyword evidence="4" id="KW-0732">Signal</keyword>
<protein>
    <submittedName>
        <fullName evidence="10">Ger(X)C family spore germination protein</fullName>
    </submittedName>
</protein>
<feature type="domain" description="Spore germination protein N-terminal" evidence="9">
    <location>
        <begin position="22"/>
        <end position="195"/>
    </location>
</feature>
<keyword evidence="5" id="KW-0472">Membrane</keyword>
<dbReference type="PANTHER" id="PTHR35789:SF1">
    <property type="entry name" value="SPORE GERMINATION PROTEIN B3"/>
    <property type="match status" value="1"/>
</dbReference>
<dbReference type="InterPro" id="IPR057336">
    <property type="entry name" value="GerAC_N"/>
</dbReference>
<evidence type="ECO:0000256" key="3">
    <source>
        <dbReference type="ARBA" id="ARBA00022544"/>
    </source>
</evidence>
<evidence type="ECO:0000256" key="5">
    <source>
        <dbReference type="ARBA" id="ARBA00023136"/>
    </source>
</evidence>
<keyword evidence="3" id="KW-0309">Germination</keyword>
<dbReference type="EMBL" id="JBHUKY010000033">
    <property type="protein sequence ID" value="MFD2412011.1"/>
    <property type="molecule type" value="Genomic_DNA"/>
</dbReference>
<organism evidence="10 11">
    <name type="scientific">Paenibacillus rhizoplanae</name>
    <dbReference type="NCBI Taxonomy" id="1917181"/>
    <lineage>
        <taxon>Bacteria</taxon>
        <taxon>Bacillati</taxon>
        <taxon>Bacillota</taxon>
        <taxon>Bacilli</taxon>
        <taxon>Bacillales</taxon>
        <taxon>Paenibacillaceae</taxon>
        <taxon>Paenibacillus</taxon>
    </lineage>
</organism>
<dbReference type="Proteomes" id="UP001597448">
    <property type="component" value="Unassembled WGS sequence"/>
</dbReference>
<comment type="similarity">
    <text evidence="2">Belongs to the GerABKC lipoprotein family.</text>
</comment>
<keyword evidence="7" id="KW-0449">Lipoprotein</keyword>
<evidence type="ECO:0000256" key="4">
    <source>
        <dbReference type="ARBA" id="ARBA00022729"/>
    </source>
</evidence>
<evidence type="ECO:0000256" key="2">
    <source>
        <dbReference type="ARBA" id="ARBA00007886"/>
    </source>
</evidence>
<gene>
    <name evidence="10" type="ORF">ACFSX3_19135</name>
</gene>
<name>A0ABW5FH13_9BACL</name>
<evidence type="ECO:0000259" key="8">
    <source>
        <dbReference type="Pfam" id="PF05504"/>
    </source>
</evidence>
<dbReference type="InterPro" id="IPR046953">
    <property type="entry name" value="Spore_GerAC-like_C"/>
</dbReference>
<dbReference type="InterPro" id="IPR038501">
    <property type="entry name" value="Spore_GerAC_C_sf"/>
</dbReference>
<evidence type="ECO:0000259" key="9">
    <source>
        <dbReference type="Pfam" id="PF25198"/>
    </source>
</evidence>
<proteinExistence type="inferred from homology"/>
<comment type="caution">
    <text evidence="10">The sequence shown here is derived from an EMBL/GenBank/DDBJ whole genome shotgun (WGS) entry which is preliminary data.</text>
</comment>
<dbReference type="NCBIfam" id="TIGR02887">
    <property type="entry name" value="spore_ger_x_C"/>
    <property type="match status" value="1"/>
</dbReference>
<comment type="subcellular location">
    <subcellularLocation>
        <location evidence="1">Membrane</location>
        <topology evidence="1">Lipid-anchor</topology>
    </subcellularLocation>
</comment>
<dbReference type="Pfam" id="PF05504">
    <property type="entry name" value="Spore_GerAC"/>
    <property type="match status" value="1"/>
</dbReference>
<dbReference type="RefSeq" id="WP_209988310.1">
    <property type="nucleotide sequence ID" value="NZ_JBHUKY010000033.1"/>
</dbReference>
<accession>A0ABW5FH13</accession>
<dbReference type="Gene3D" id="3.30.300.210">
    <property type="entry name" value="Nutrient germinant receptor protein C, domain 3"/>
    <property type="match status" value="1"/>
</dbReference>
<evidence type="ECO:0000313" key="10">
    <source>
        <dbReference type="EMBL" id="MFD2412011.1"/>
    </source>
</evidence>
<dbReference type="Pfam" id="PF25198">
    <property type="entry name" value="Spore_GerAC_N"/>
    <property type="match status" value="1"/>
</dbReference>
<dbReference type="PROSITE" id="PS51257">
    <property type="entry name" value="PROKAR_LIPOPROTEIN"/>
    <property type="match status" value="1"/>
</dbReference>
<feature type="domain" description="Spore germination GerAC-like C-terminal" evidence="8">
    <location>
        <begin position="222"/>
        <end position="385"/>
    </location>
</feature>
<evidence type="ECO:0000256" key="7">
    <source>
        <dbReference type="ARBA" id="ARBA00023288"/>
    </source>
</evidence>
<evidence type="ECO:0000256" key="6">
    <source>
        <dbReference type="ARBA" id="ARBA00023139"/>
    </source>
</evidence>
<keyword evidence="11" id="KW-1185">Reference proteome</keyword>